<sequence length="119" mass="13390">VPSGYPKKLLSPLAWTRAEVEKWQSECFPELGDDNVQAINEALRIFEDISAETFPLLSPLAERFRQVAGHCYKGIGFQIVRGLDPLEYTPEQNAIVYASIAAHITSRRGFINIGREGLW</sequence>
<name>A0A6G1JL63_9PLEO</name>
<dbReference type="OrthoDB" id="272271at2759"/>
<feature type="non-terminal residue" evidence="1">
    <location>
        <position position="1"/>
    </location>
</feature>
<dbReference type="AlphaFoldDB" id="A0A6G1JL63"/>
<protein>
    <submittedName>
        <fullName evidence="1">Uncharacterized protein</fullName>
    </submittedName>
</protein>
<evidence type="ECO:0000313" key="2">
    <source>
        <dbReference type="Proteomes" id="UP000799291"/>
    </source>
</evidence>
<accession>A0A6G1JL63</accession>
<keyword evidence="2" id="KW-1185">Reference proteome</keyword>
<proteinExistence type="predicted"/>
<organism evidence="1 2">
    <name type="scientific">Lentithecium fluviatile CBS 122367</name>
    <dbReference type="NCBI Taxonomy" id="1168545"/>
    <lineage>
        <taxon>Eukaryota</taxon>
        <taxon>Fungi</taxon>
        <taxon>Dikarya</taxon>
        <taxon>Ascomycota</taxon>
        <taxon>Pezizomycotina</taxon>
        <taxon>Dothideomycetes</taxon>
        <taxon>Pleosporomycetidae</taxon>
        <taxon>Pleosporales</taxon>
        <taxon>Massarineae</taxon>
        <taxon>Lentitheciaceae</taxon>
        <taxon>Lentithecium</taxon>
    </lineage>
</organism>
<gene>
    <name evidence="1" type="ORF">K458DRAFT_287749</name>
</gene>
<reference evidence="1" key="1">
    <citation type="journal article" date="2020" name="Stud. Mycol.">
        <title>101 Dothideomycetes genomes: a test case for predicting lifestyles and emergence of pathogens.</title>
        <authorList>
            <person name="Haridas S."/>
            <person name="Albert R."/>
            <person name="Binder M."/>
            <person name="Bloem J."/>
            <person name="Labutti K."/>
            <person name="Salamov A."/>
            <person name="Andreopoulos B."/>
            <person name="Baker S."/>
            <person name="Barry K."/>
            <person name="Bills G."/>
            <person name="Bluhm B."/>
            <person name="Cannon C."/>
            <person name="Castanera R."/>
            <person name="Culley D."/>
            <person name="Daum C."/>
            <person name="Ezra D."/>
            <person name="Gonzalez J."/>
            <person name="Henrissat B."/>
            <person name="Kuo A."/>
            <person name="Liang C."/>
            <person name="Lipzen A."/>
            <person name="Lutzoni F."/>
            <person name="Magnuson J."/>
            <person name="Mondo S."/>
            <person name="Nolan M."/>
            <person name="Ohm R."/>
            <person name="Pangilinan J."/>
            <person name="Park H.-J."/>
            <person name="Ramirez L."/>
            <person name="Alfaro M."/>
            <person name="Sun H."/>
            <person name="Tritt A."/>
            <person name="Yoshinaga Y."/>
            <person name="Zwiers L.-H."/>
            <person name="Turgeon B."/>
            <person name="Goodwin S."/>
            <person name="Spatafora J."/>
            <person name="Crous P."/>
            <person name="Grigoriev I."/>
        </authorList>
    </citation>
    <scope>NUCLEOTIDE SEQUENCE</scope>
    <source>
        <strain evidence="1">CBS 122367</strain>
    </source>
</reference>
<dbReference type="EMBL" id="MU005570">
    <property type="protein sequence ID" value="KAF2691226.1"/>
    <property type="molecule type" value="Genomic_DNA"/>
</dbReference>
<evidence type="ECO:0000313" key="1">
    <source>
        <dbReference type="EMBL" id="KAF2691226.1"/>
    </source>
</evidence>
<dbReference type="Proteomes" id="UP000799291">
    <property type="component" value="Unassembled WGS sequence"/>
</dbReference>